<dbReference type="RefSeq" id="WP_345228003.1">
    <property type="nucleotide sequence ID" value="NZ_BAABHA010000015.1"/>
</dbReference>
<dbReference type="EMBL" id="BAABHA010000015">
    <property type="protein sequence ID" value="GAA4393534.1"/>
    <property type="molecule type" value="Genomic_DNA"/>
</dbReference>
<protein>
    <submittedName>
        <fullName evidence="1">Uncharacterized protein</fullName>
    </submittedName>
</protein>
<name>A0ABP8JN84_9BACT</name>
<evidence type="ECO:0000313" key="1">
    <source>
        <dbReference type="EMBL" id="GAA4393534.1"/>
    </source>
</evidence>
<gene>
    <name evidence="1" type="ORF">GCM10023186_45180</name>
</gene>
<reference evidence="2" key="1">
    <citation type="journal article" date="2019" name="Int. J. Syst. Evol. Microbiol.">
        <title>The Global Catalogue of Microorganisms (GCM) 10K type strain sequencing project: providing services to taxonomists for standard genome sequencing and annotation.</title>
        <authorList>
            <consortium name="The Broad Institute Genomics Platform"/>
            <consortium name="The Broad Institute Genome Sequencing Center for Infectious Disease"/>
            <person name="Wu L."/>
            <person name="Ma J."/>
        </authorList>
    </citation>
    <scope>NUCLEOTIDE SEQUENCE [LARGE SCALE GENOMIC DNA]</scope>
    <source>
        <strain evidence="2">JCM 17924</strain>
    </source>
</reference>
<evidence type="ECO:0000313" key="2">
    <source>
        <dbReference type="Proteomes" id="UP001500454"/>
    </source>
</evidence>
<dbReference type="Proteomes" id="UP001500454">
    <property type="component" value="Unassembled WGS sequence"/>
</dbReference>
<proteinExistence type="predicted"/>
<organism evidence="1 2">
    <name type="scientific">Hymenobacter koreensis</name>
    <dbReference type="NCBI Taxonomy" id="1084523"/>
    <lineage>
        <taxon>Bacteria</taxon>
        <taxon>Pseudomonadati</taxon>
        <taxon>Bacteroidota</taxon>
        <taxon>Cytophagia</taxon>
        <taxon>Cytophagales</taxon>
        <taxon>Hymenobacteraceae</taxon>
        <taxon>Hymenobacter</taxon>
    </lineage>
</organism>
<accession>A0ABP8JN84</accession>
<comment type="caution">
    <text evidence="1">The sequence shown here is derived from an EMBL/GenBank/DDBJ whole genome shotgun (WGS) entry which is preliminary data.</text>
</comment>
<keyword evidence="2" id="KW-1185">Reference proteome</keyword>
<sequence length="187" mass="19421">MACNVPLVAVSNDPCAKVAYGRQIVAILYQDSAGDAPTLTTESAAQAAMTAVGADKLFILNNVAASDVADPSDQLLSGNDVPYGASELTDRTRTVTGRLQYPAAATHTAVNALNSRGGTLRTWLLDDQGYLQGPIENASLVFGVFKRPGIGQAIPAHYPLTLTYNSIAEPAISAAALPHIKSLVNAA</sequence>